<accession>A0A6J4TJ16</accession>
<evidence type="ECO:0000256" key="1">
    <source>
        <dbReference type="SAM" id="MobiDB-lite"/>
    </source>
</evidence>
<sequence>DHPHRGGRVRPPTRRNRPAPLQHQHAGHGVGPRGTGGAWTDGWARPCLDRAGAGARPGRRRPARLERGFRRDRRLRRRQRLDGRQRGAAGPHRIRL</sequence>
<reference evidence="2" key="1">
    <citation type="submission" date="2020-02" db="EMBL/GenBank/DDBJ databases">
        <authorList>
            <person name="Meier V. D."/>
        </authorList>
    </citation>
    <scope>NUCLEOTIDE SEQUENCE</scope>
    <source>
        <strain evidence="2">AVDCRST_MAG62</strain>
    </source>
</reference>
<feature type="non-terminal residue" evidence="2">
    <location>
        <position position="1"/>
    </location>
</feature>
<feature type="non-terminal residue" evidence="2">
    <location>
        <position position="96"/>
    </location>
</feature>
<evidence type="ECO:0000313" key="2">
    <source>
        <dbReference type="EMBL" id="CAA9523808.1"/>
    </source>
</evidence>
<name>A0A6J4TJ16_9SPHN</name>
<dbReference type="EMBL" id="CADCWB010000153">
    <property type="protein sequence ID" value="CAA9523808.1"/>
    <property type="molecule type" value="Genomic_DNA"/>
</dbReference>
<feature type="compositionally biased region" description="Basic residues" evidence="1">
    <location>
        <begin position="70"/>
        <end position="79"/>
    </location>
</feature>
<feature type="region of interest" description="Disordered" evidence="1">
    <location>
        <begin position="1"/>
        <end position="96"/>
    </location>
</feature>
<protein>
    <submittedName>
        <fullName evidence="2">Uncharacterized protein</fullName>
    </submittedName>
</protein>
<proteinExistence type="predicted"/>
<organism evidence="2">
    <name type="scientific">uncultured Sphingomonas sp</name>
    <dbReference type="NCBI Taxonomy" id="158754"/>
    <lineage>
        <taxon>Bacteria</taxon>
        <taxon>Pseudomonadati</taxon>
        <taxon>Pseudomonadota</taxon>
        <taxon>Alphaproteobacteria</taxon>
        <taxon>Sphingomonadales</taxon>
        <taxon>Sphingomonadaceae</taxon>
        <taxon>Sphingomonas</taxon>
        <taxon>environmental samples</taxon>
    </lineage>
</organism>
<feature type="compositionally biased region" description="Basic residues" evidence="1">
    <location>
        <begin position="1"/>
        <end position="17"/>
    </location>
</feature>
<gene>
    <name evidence="2" type="ORF">AVDCRST_MAG62-1283</name>
</gene>
<dbReference type="AlphaFoldDB" id="A0A6J4TJ16"/>
<feature type="compositionally biased region" description="Gly residues" evidence="1">
    <location>
        <begin position="28"/>
        <end position="39"/>
    </location>
</feature>